<protein>
    <recommendedName>
        <fullName evidence="3">Phosphomannomutase</fullName>
    </recommendedName>
</protein>
<evidence type="ECO:0000313" key="2">
    <source>
        <dbReference type="Proteomes" id="UP000436522"/>
    </source>
</evidence>
<accession>A0A640VL22</accession>
<keyword evidence="2" id="KW-1185">Reference proteome</keyword>
<dbReference type="EMBL" id="BLIV01000001">
    <property type="protein sequence ID" value="GFE48402.1"/>
    <property type="molecule type" value="Genomic_DNA"/>
</dbReference>
<comment type="caution">
    <text evidence="1">The sequence shown here is derived from an EMBL/GenBank/DDBJ whole genome shotgun (WGS) entry which is preliminary data.</text>
</comment>
<organism evidence="1 2">
    <name type="scientific">Roseobacter cerasinus</name>
    <dbReference type="NCBI Taxonomy" id="2602289"/>
    <lineage>
        <taxon>Bacteria</taxon>
        <taxon>Pseudomonadati</taxon>
        <taxon>Pseudomonadota</taxon>
        <taxon>Alphaproteobacteria</taxon>
        <taxon>Rhodobacterales</taxon>
        <taxon>Roseobacteraceae</taxon>
        <taxon>Roseobacter</taxon>
    </lineage>
</organism>
<gene>
    <name evidence="1" type="ORF">So717_01550</name>
</gene>
<dbReference type="RefSeq" id="WP_159974312.1">
    <property type="nucleotide sequence ID" value="NZ_BLIV01000001.1"/>
</dbReference>
<evidence type="ECO:0008006" key="3">
    <source>
        <dbReference type="Google" id="ProtNLM"/>
    </source>
</evidence>
<dbReference type="Proteomes" id="UP000436522">
    <property type="component" value="Unassembled WGS sequence"/>
</dbReference>
<dbReference type="AlphaFoldDB" id="A0A640VL22"/>
<dbReference type="OrthoDB" id="7861315at2"/>
<sequence>MFTIEHEFDATVVTLVDDGTAPLEEDVTVHVTESAILLNQYDARSDRTVSIRLSPEQWRDLTAALDLPEGVYRAT</sequence>
<name>A0A640VL22_9RHOB</name>
<evidence type="ECO:0000313" key="1">
    <source>
        <dbReference type="EMBL" id="GFE48402.1"/>
    </source>
</evidence>
<reference evidence="1 2" key="1">
    <citation type="submission" date="2019-12" db="EMBL/GenBank/DDBJ databases">
        <title>Roseobacter cerasinus sp. nov., isolated from seawater around aquaculture.</title>
        <authorList>
            <person name="Muramatsu S."/>
            <person name="Takabe Y."/>
            <person name="Mori K."/>
            <person name="Takaichi S."/>
            <person name="Hanada S."/>
        </authorList>
    </citation>
    <scope>NUCLEOTIDE SEQUENCE [LARGE SCALE GENOMIC DNA]</scope>
    <source>
        <strain evidence="1 2">AI77</strain>
    </source>
</reference>
<proteinExistence type="predicted"/>